<comment type="caution">
    <text evidence="3">The sequence shown here is derived from an EMBL/GenBank/DDBJ whole genome shotgun (WGS) entry which is preliminary data.</text>
</comment>
<feature type="compositionally biased region" description="Acidic residues" evidence="2">
    <location>
        <begin position="577"/>
        <end position="604"/>
    </location>
</feature>
<accession>A0A9N8Z2W4</accession>
<dbReference type="Proteomes" id="UP000789831">
    <property type="component" value="Unassembled WGS sequence"/>
</dbReference>
<feature type="region of interest" description="Disordered" evidence="2">
    <location>
        <begin position="547"/>
        <end position="604"/>
    </location>
</feature>
<evidence type="ECO:0000313" key="3">
    <source>
        <dbReference type="EMBL" id="CAG8472788.1"/>
    </source>
</evidence>
<evidence type="ECO:0000256" key="1">
    <source>
        <dbReference type="SAM" id="Coils"/>
    </source>
</evidence>
<dbReference type="EMBL" id="CAJVPL010000248">
    <property type="protein sequence ID" value="CAG8472788.1"/>
    <property type="molecule type" value="Genomic_DNA"/>
</dbReference>
<gene>
    <name evidence="3" type="ORF">AGERDE_LOCUS2822</name>
</gene>
<name>A0A9N8Z2W4_9GLOM</name>
<feature type="region of interest" description="Disordered" evidence="2">
    <location>
        <begin position="366"/>
        <end position="393"/>
    </location>
</feature>
<organism evidence="3 4">
    <name type="scientific">Ambispora gerdemannii</name>
    <dbReference type="NCBI Taxonomy" id="144530"/>
    <lineage>
        <taxon>Eukaryota</taxon>
        <taxon>Fungi</taxon>
        <taxon>Fungi incertae sedis</taxon>
        <taxon>Mucoromycota</taxon>
        <taxon>Glomeromycotina</taxon>
        <taxon>Glomeromycetes</taxon>
        <taxon>Archaeosporales</taxon>
        <taxon>Ambisporaceae</taxon>
        <taxon>Ambispora</taxon>
    </lineage>
</organism>
<dbReference type="OrthoDB" id="10617691at2759"/>
<protein>
    <submittedName>
        <fullName evidence="3">2987_t:CDS:1</fullName>
    </submittedName>
</protein>
<evidence type="ECO:0000256" key="2">
    <source>
        <dbReference type="SAM" id="MobiDB-lite"/>
    </source>
</evidence>
<feature type="compositionally biased region" description="Polar residues" evidence="2">
    <location>
        <begin position="366"/>
        <end position="375"/>
    </location>
</feature>
<keyword evidence="4" id="KW-1185">Reference proteome</keyword>
<reference evidence="3" key="1">
    <citation type="submission" date="2021-06" db="EMBL/GenBank/DDBJ databases">
        <authorList>
            <person name="Kallberg Y."/>
            <person name="Tangrot J."/>
            <person name="Rosling A."/>
        </authorList>
    </citation>
    <scope>NUCLEOTIDE SEQUENCE</scope>
    <source>
        <strain evidence="3">MT106</strain>
    </source>
</reference>
<keyword evidence="1" id="KW-0175">Coiled coil</keyword>
<dbReference type="AlphaFoldDB" id="A0A9N8Z2W4"/>
<sequence length="787" mass="90381">MARLQLEREHVRREALHEAELKQMETGLDMAESKLDLLSGLKQKGESLLKEKINQVTDKGVSNQLHLVPPSLWEVKIPPDKLAQLGIKETENETSLINSLLDTISQQATEIEVNQKQLLNYQVQPVASFSDRPTPRTPRSLNTPAISELDELVEIVHQQEVDLESNATQIITELQTQAESLRQQLQDLTTQLTRKENDLIRGENQRQTQLNETVKLQEKVKKLKTELESRENDLVSAETELAQITEDFDQAEEEKEKVKKYYLEALLKERNAKLELEKQLAYEGERAELQRLIDEQETKYQEEKTEREVAFRKQMDNMRLFQLTAIREVNQPAISRHKYNASLPTSLSNSPRHSVCYVDGEENFKSQVNSPSGESGANPFEQIEERRSSTSSMVTNHENLDKVFGEVLETLTDLETETSNSCNADEHKKLVAELKDWEDELGQVKYELQEAQARERSMKQELQSKEEQIILFTEQLKNFQVESEVERQGKARQMLLLQTQNENLQNELEAVKNERAAQKSAFTNLASNVKVLEETNQQLKKAMERLKKTNKQSRKSDLKELRNLLQQPSQLIKETMADEEEIDLEEEDEASESEAEANENEDELSDLKEKIADYGSSIATLLAAVKELNTQKQAAEKKRDELQKRVSKLEKKGTDQQARVKGKIAEVKEVSEQLEAQIELDLERYEQDLKKIGEGIKQLKAGNRQAIQAKDQEIQNLKDKLLACQQKRANIQQWENKEEKNEIGERLMTALIGCASQKDKIIEYLAQPCSSCECKSKTTKDLTTVRN</sequence>
<evidence type="ECO:0000313" key="4">
    <source>
        <dbReference type="Proteomes" id="UP000789831"/>
    </source>
</evidence>
<proteinExistence type="predicted"/>
<feature type="coiled-coil region" evidence="1">
    <location>
        <begin position="164"/>
        <end position="313"/>
    </location>
</feature>